<reference evidence="2 3" key="1">
    <citation type="submission" date="2023-11" db="EMBL/GenBank/DDBJ databases">
        <title>Halocaridina rubra genome assembly.</title>
        <authorList>
            <person name="Smith C."/>
        </authorList>
    </citation>
    <scope>NUCLEOTIDE SEQUENCE [LARGE SCALE GENOMIC DNA]</scope>
    <source>
        <strain evidence="2">EP-1</strain>
        <tissue evidence="2">Whole</tissue>
    </source>
</reference>
<feature type="non-terminal residue" evidence="2">
    <location>
        <position position="72"/>
    </location>
</feature>
<gene>
    <name evidence="2" type="ORF">SK128_020421</name>
</gene>
<evidence type="ECO:0000256" key="1">
    <source>
        <dbReference type="SAM" id="MobiDB-lite"/>
    </source>
</evidence>
<dbReference type="EMBL" id="JAXCGZ010002990">
    <property type="protein sequence ID" value="KAK7083463.1"/>
    <property type="molecule type" value="Genomic_DNA"/>
</dbReference>
<dbReference type="AlphaFoldDB" id="A0AAN8XKQ7"/>
<accession>A0AAN8XKQ7</accession>
<name>A0AAN8XKQ7_HALRR</name>
<comment type="caution">
    <text evidence="2">The sequence shown here is derived from an EMBL/GenBank/DDBJ whole genome shotgun (WGS) entry which is preliminary data.</text>
</comment>
<feature type="region of interest" description="Disordered" evidence="1">
    <location>
        <begin position="21"/>
        <end position="55"/>
    </location>
</feature>
<dbReference type="Proteomes" id="UP001381693">
    <property type="component" value="Unassembled WGS sequence"/>
</dbReference>
<proteinExistence type="predicted"/>
<protein>
    <submittedName>
        <fullName evidence="2">Uncharacterized protein</fullName>
    </submittedName>
</protein>
<evidence type="ECO:0000313" key="3">
    <source>
        <dbReference type="Proteomes" id="UP001381693"/>
    </source>
</evidence>
<organism evidence="2 3">
    <name type="scientific">Halocaridina rubra</name>
    <name type="common">Hawaiian red shrimp</name>
    <dbReference type="NCBI Taxonomy" id="373956"/>
    <lineage>
        <taxon>Eukaryota</taxon>
        <taxon>Metazoa</taxon>
        <taxon>Ecdysozoa</taxon>
        <taxon>Arthropoda</taxon>
        <taxon>Crustacea</taxon>
        <taxon>Multicrustacea</taxon>
        <taxon>Malacostraca</taxon>
        <taxon>Eumalacostraca</taxon>
        <taxon>Eucarida</taxon>
        <taxon>Decapoda</taxon>
        <taxon>Pleocyemata</taxon>
        <taxon>Caridea</taxon>
        <taxon>Atyoidea</taxon>
        <taxon>Atyidae</taxon>
        <taxon>Halocaridina</taxon>
    </lineage>
</organism>
<sequence>MANPFAKRRIRICTAQCNEKTVQTEDGLCPSPLSDPIVSSGEADTMKEGAEDGEIPTEEVEEVPLNTGKIMM</sequence>
<evidence type="ECO:0000313" key="2">
    <source>
        <dbReference type="EMBL" id="KAK7083463.1"/>
    </source>
</evidence>
<keyword evidence="3" id="KW-1185">Reference proteome</keyword>